<dbReference type="Proteomes" id="UP000199534">
    <property type="component" value="Unassembled WGS sequence"/>
</dbReference>
<reference evidence="2 3" key="1">
    <citation type="submission" date="2016-10" db="EMBL/GenBank/DDBJ databases">
        <authorList>
            <person name="de Groot N.N."/>
        </authorList>
    </citation>
    <scope>NUCLEOTIDE SEQUENCE [LARGE SCALE GENOMIC DNA]</scope>
    <source>
        <strain evidence="2 3">DSM 21019</strain>
    </source>
</reference>
<keyword evidence="3" id="KW-1185">Reference proteome</keyword>
<dbReference type="InterPro" id="IPR008969">
    <property type="entry name" value="CarboxyPept-like_regulatory"/>
</dbReference>
<dbReference type="STRING" id="400055.SAMN04490243_1732"/>
<name>A0A1I6GUA1_9FLAO</name>
<gene>
    <name evidence="2" type="ORF">SAMN04490243_1732</name>
</gene>
<proteinExistence type="predicted"/>
<dbReference type="Pfam" id="PF13715">
    <property type="entry name" value="CarbopepD_reg_2"/>
    <property type="match status" value="1"/>
</dbReference>
<organism evidence="2 3">
    <name type="scientific">Robiginitalea myxolifaciens</name>
    <dbReference type="NCBI Taxonomy" id="400055"/>
    <lineage>
        <taxon>Bacteria</taxon>
        <taxon>Pseudomonadati</taxon>
        <taxon>Bacteroidota</taxon>
        <taxon>Flavobacteriia</taxon>
        <taxon>Flavobacteriales</taxon>
        <taxon>Flavobacteriaceae</taxon>
        <taxon>Robiginitalea</taxon>
    </lineage>
</organism>
<accession>A0A1I6GUA1</accession>
<feature type="chain" id="PRO_5011711143" evidence="1">
    <location>
        <begin position="24"/>
        <end position="379"/>
    </location>
</feature>
<sequence length="379" mass="42546">MRKCILLFLICYCPLLLSGQYHFKGKITDAQSGEPIPFVNIGILNASLGTVSDEEGMYELRVPSSVAEPGDILRISSLGYQPEEYEFGELQLNHNLNIALKPTPIALKEVIVSSLPTYAVEEMAGEGIDRATQQAYWKDSLALGAELATVVRVDKGPRKLNTFFFNVLHNPADSIYFRINFYEIDRSTNLPGENLNKSSENILYTLKKGEAEAIVDLKPFDIWVRDDFIISLELLQVFGSDEILLVLPASEERFGRTLRRYASQGAWELIGSSGVGFYCQSTFYTDNERRANNKRVRRQLLKNQRKVRGLVLFGPRGLAGVLVENLNTNAETLSDSRGQYEILASPGDILRYTRIGSGDRPVLRRVRESGNITVNLRGR</sequence>
<evidence type="ECO:0000256" key="1">
    <source>
        <dbReference type="SAM" id="SignalP"/>
    </source>
</evidence>
<evidence type="ECO:0000313" key="2">
    <source>
        <dbReference type="EMBL" id="SFR45738.1"/>
    </source>
</evidence>
<protein>
    <submittedName>
        <fullName evidence="2">CarboxypepD_reg-like domain-containing protein</fullName>
    </submittedName>
</protein>
<keyword evidence="1" id="KW-0732">Signal</keyword>
<dbReference type="SUPFAM" id="SSF49464">
    <property type="entry name" value="Carboxypeptidase regulatory domain-like"/>
    <property type="match status" value="1"/>
</dbReference>
<feature type="signal peptide" evidence="1">
    <location>
        <begin position="1"/>
        <end position="23"/>
    </location>
</feature>
<evidence type="ECO:0000313" key="3">
    <source>
        <dbReference type="Proteomes" id="UP000199534"/>
    </source>
</evidence>
<dbReference type="RefSeq" id="WP_092982216.1">
    <property type="nucleotide sequence ID" value="NZ_FOYQ01000002.1"/>
</dbReference>
<dbReference type="AlphaFoldDB" id="A0A1I6GUA1"/>
<dbReference type="Gene3D" id="2.60.40.1120">
    <property type="entry name" value="Carboxypeptidase-like, regulatory domain"/>
    <property type="match status" value="1"/>
</dbReference>
<dbReference type="EMBL" id="FOYQ01000002">
    <property type="protein sequence ID" value="SFR45738.1"/>
    <property type="molecule type" value="Genomic_DNA"/>
</dbReference>
<dbReference type="OrthoDB" id="848221at2"/>